<evidence type="ECO:0000256" key="6">
    <source>
        <dbReference type="ARBA" id="ARBA00023136"/>
    </source>
</evidence>
<evidence type="ECO:0000256" key="8">
    <source>
        <dbReference type="SAM" id="Phobius"/>
    </source>
</evidence>
<keyword evidence="11" id="KW-1185">Reference proteome</keyword>
<reference evidence="11" key="1">
    <citation type="journal article" date="2019" name="Int. J. Syst. Evol. Microbiol.">
        <title>The Global Catalogue of Microorganisms (GCM) 10K type strain sequencing project: providing services to taxonomists for standard genome sequencing and annotation.</title>
        <authorList>
            <consortium name="The Broad Institute Genomics Platform"/>
            <consortium name="The Broad Institute Genome Sequencing Center for Infectious Disease"/>
            <person name="Wu L."/>
            <person name="Ma J."/>
        </authorList>
    </citation>
    <scope>NUCLEOTIDE SEQUENCE [LARGE SCALE GENOMIC DNA]</scope>
    <source>
        <strain evidence="11">JCM 17666</strain>
    </source>
</reference>
<name>A0ABP8GJM5_9BURK</name>
<feature type="transmembrane region" description="Helical" evidence="8">
    <location>
        <begin position="211"/>
        <end position="230"/>
    </location>
</feature>
<evidence type="ECO:0000256" key="5">
    <source>
        <dbReference type="ARBA" id="ARBA00022989"/>
    </source>
</evidence>
<evidence type="ECO:0000256" key="2">
    <source>
        <dbReference type="ARBA" id="ARBA00005346"/>
    </source>
</evidence>
<keyword evidence="4 7" id="KW-0812">Transmembrane</keyword>
<dbReference type="PANTHER" id="PTHR42703">
    <property type="entry name" value="NADH DEHYDROGENASE"/>
    <property type="match status" value="1"/>
</dbReference>
<dbReference type="InterPro" id="IPR050586">
    <property type="entry name" value="CPA3_Na-H_Antiporter_D"/>
</dbReference>
<evidence type="ECO:0000313" key="10">
    <source>
        <dbReference type="EMBL" id="GAA4325534.1"/>
    </source>
</evidence>
<dbReference type="Proteomes" id="UP001501671">
    <property type="component" value="Unassembled WGS sequence"/>
</dbReference>
<evidence type="ECO:0000256" key="7">
    <source>
        <dbReference type="RuleBase" id="RU000320"/>
    </source>
</evidence>
<feature type="transmembrane region" description="Helical" evidence="8">
    <location>
        <begin position="6"/>
        <end position="27"/>
    </location>
</feature>
<feature type="transmembrane region" description="Helical" evidence="8">
    <location>
        <begin position="453"/>
        <end position="472"/>
    </location>
</feature>
<evidence type="ECO:0000259" key="9">
    <source>
        <dbReference type="Pfam" id="PF00361"/>
    </source>
</evidence>
<dbReference type="RefSeq" id="WP_345246579.1">
    <property type="nucleotide sequence ID" value="NZ_BAABFO010000003.1"/>
</dbReference>
<dbReference type="Pfam" id="PF00361">
    <property type="entry name" value="Proton_antipo_M"/>
    <property type="match status" value="1"/>
</dbReference>
<organism evidence="10 11">
    <name type="scientific">Pigmentiphaga soli</name>
    <dbReference type="NCBI Taxonomy" id="1007095"/>
    <lineage>
        <taxon>Bacteria</taxon>
        <taxon>Pseudomonadati</taxon>
        <taxon>Pseudomonadota</taxon>
        <taxon>Betaproteobacteria</taxon>
        <taxon>Burkholderiales</taxon>
        <taxon>Alcaligenaceae</taxon>
        <taxon>Pigmentiphaga</taxon>
    </lineage>
</organism>
<evidence type="ECO:0000313" key="11">
    <source>
        <dbReference type="Proteomes" id="UP001501671"/>
    </source>
</evidence>
<feature type="transmembrane region" description="Helical" evidence="8">
    <location>
        <begin position="284"/>
        <end position="304"/>
    </location>
</feature>
<feature type="transmembrane region" description="Helical" evidence="8">
    <location>
        <begin position="492"/>
        <end position="510"/>
    </location>
</feature>
<comment type="similarity">
    <text evidence="2">Belongs to the CPA3 antiporters (TC 2.A.63) subunit D family.</text>
</comment>
<comment type="caution">
    <text evidence="10">The sequence shown here is derived from an EMBL/GenBank/DDBJ whole genome shotgun (WGS) entry which is preliminary data.</text>
</comment>
<proteinExistence type="inferred from homology"/>
<dbReference type="NCBIfam" id="NF009309">
    <property type="entry name" value="PRK12666.1"/>
    <property type="match status" value="1"/>
</dbReference>
<protein>
    <submittedName>
        <fullName evidence="10">Monovalent cation/H+ antiporter subunit D</fullName>
    </submittedName>
</protein>
<evidence type="ECO:0000256" key="3">
    <source>
        <dbReference type="ARBA" id="ARBA00022475"/>
    </source>
</evidence>
<keyword evidence="6 8" id="KW-0472">Membrane</keyword>
<gene>
    <name evidence="10" type="ORF">GCM10023144_07990</name>
</gene>
<feature type="transmembrane region" description="Helical" evidence="8">
    <location>
        <begin position="85"/>
        <end position="108"/>
    </location>
</feature>
<dbReference type="PANTHER" id="PTHR42703:SF1">
    <property type="entry name" value="NA(+)_H(+) ANTIPORTER SUBUNIT D1"/>
    <property type="match status" value="1"/>
</dbReference>
<feature type="transmembrane region" description="Helical" evidence="8">
    <location>
        <begin position="129"/>
        <end position="153"/>
    </location>
</feature>
<feature type="transmembrane region" description="Helical" evidence="8">
    <location>
        <begin position="36"/>
        <end position="54"/>
    </location>
</feature>
<dbReference type="InterPro" id="IPR001750">
    <property type="entry name" value="ND/Mrp_TM"/>
</dbReference>
<keyword evidence="3" id="KW-1003">Cell membrane</keyword>
<evidence type="ECO:0000256" key="1">
    <source>
        <dbReference type="ARBA" id="ARBA00004651"/>
    </source>
</evidence>
<dbReference type="EMBL" id="BAABFO010000003">
    <property type="protein sequence ID" value="GAA4325534.1"/>
    <property type="molecule type" value="Genomic_DNA"/>
</dbReference>
<feature type="transmembrane region" description="Helical" evidence="8">
    <location>
        <begin position="250"/>
        <end position="272"/>
    </location>
</feature>
<feature type="domain" description="NADH:quinone oxidoreductase/Mrp antiporter transmembrane" evidence="9">
    <location>
        <begin position="134"/>
        <end position="437"/>
    </location>
</feature>
<feature type="transmembrane region" description="Helical" evidence="8">
    <location>
        <begin position="165"/>
        <end position="190"/>
    </location>
</feature>
<sequence length="550" mass="57272">MMRSLLDHLLIVPIVLPLVVGGAMLLLGERRTRLKAGINVAATAALLATAVALLRRVNAGGVEVAVYLPANWPPPFGIALAADRLSAAMLVLTSIMALCSLVFAIARWHRAGVHFHPLFQFQLMGLNGAFLTADLFNLFVFFEVLLAASYGLLLHGSGPDRVKAGLHYIVVNLVGSSLFLIGVSMIYGVSGSLNMADVALRIAQMRDGEHLLLQAGAAILGVAFLLKAGAWPLNFWLPPAYAAASPPAAALFSVMTKMGIYVILRLSLLLFGDDAGASAGFGSHWLLLIGLITLSFGALGMLAAQNLPRLVGFSAIVSSGTLLAAAGFRSPAVTAGALFYLVNSTLALGAFYLLLELIERSRSYGADLLALTREAFGLDRLQVDDDDDADTGDAGVAIPAAMAFLGLAFVACALLLTGLPPMSGFVAKFVLLSSVLNPGGLTPDVGSGVPASAWVMTGLVIGSGLTGLIALARMGVRTFWAPSGRAVPRLRVIEVLPITALLALCVALTFQAGPAMRYFEAAAAALHAPHDYIRGVMAARQVGATAGVLP</sequence>
<feature type="transmembrane region" description="Helical" evidence="8">
    <location>
        <begin position="335"/>
        <end position="355"/>
    </location>
</feature>
<keyword evidence="5 8" id="KW-1133">Transmembrane helix</keyword>
<comment type="subcellular location">
    <subcellularLocation>
        <location evidence="1">Cell membrane</location>
        <topology evidence="1">Multi-pass membrane protein</topology>
    </subcellularLocation>
    <subcellularLocation>
        <location evidence="7">Membrane</location>
        <topology evidence="7">Multi-pass membrane protein</topology>
    </subcellularLocation>
</comment>
<evidence type="ECO:0000256" key="4">
    <source>
        <dbReference type="ARBA" id="ARBA00022692"/>
    </source>
</evidence>
<feature type="transmembrane region" description="Helical" evidence="8">
    <location>
        <begin position="396"/>
        <end position="416"/>
    </location>
</feature>
<accession>A0ABP8GJM5</accession>